<dbReference type="EMBL" id="CALNXK010000091">
    <property type="protein sequence ID" value="CAH3151424.1"/>
    <property type="molecule type" value="Genomic_DNA"/>
</dbReference>
<organism evidence="1 2">
    <name type="scientific">Porites lobata</name>
    <dbReference type="NCBI Taxonomy" id="104759"/>
    <lineage>
        <taxon>Eukaryota</taxon>
        <taxon>Metazoa</taxon>
        <taxon>Cnidaria</taxon>
        <taxon>Anthozoa</taxon>
        <taxon>Hexacorallia</taxon>
        <taxon>Scleractinia</taxon>
        <taxon>Fungiina</taxon>
        <taxon>Poritidae</taxon>
        <taxon>Porites</taxon>
    </lineage>
</organism>
<protein>
    <submittedName>
        <fullName evidence="1">Uncharacterized protein</fullName>
    </submittedName>
</protein>
<dbReference type="Proteomes" id="UP001159405">
    <property type="component" value="Unassembled WGS sequence"/>
</dbReference>
<evidence type="ECO:0000313" key="2">
    <source>
        <dbReference type="Proteomes" id="UP001159405"/>
    </source>
</evidence>
<accession>A0ABN8PYN2</accession>
<proteinExistence type="predicted"/>
<reference evidence="1 2" key="1">
    <citation type="submission" date="2022-05" db="EMBL/GenBank/DDBJ databases">
        <authorList>
            <consortium name="Genoscope - CEA"/>
            <person name="William W."/>
        </authorList>
    </citation>
    <scope>NUCLEOTIDE SEQUENCE [LARGE SCALE GENOMIC DNA]</scope>
</reference>
<evidence type="ECO:0000313" key="1">
    <source>
        <dbReference type="EMBL" id="CAH3151424.1"/>
    </source>
</evidence>
<comment type="caution">
    <text evidence="1">The sequence shown here is derived from an EMBL/GenBank/DDBJ whole genome shotgun (WGS) entry which is preliminary data.</text>
</comment>
<sequence length="94" mass="10391">MEASDELLHLVVRPNQNKLSAVLILPPDKTMLLLIGSSNESALFESHSHLGRGGIIAAPGPGKLKEMTLYIDFMARRDWSCNPTPFDVTFVTRL</sequence>
<gene>
    <name evidence="1" type="ORF">PLOB_00048579</name>
</gene>
<keyword evidence="2" id="KW-1185">Reference proteome</keyword>
<name>A0ABN8PYN2_9CNID</name>